<dbReference type="WBParaSite" id="EgrG_002043700">
    <property type="protein sequence ID" value="EgrG_002043700"/>
    <property type="gene ID" value="EgrG_002043700"/>
</dbReference>
<reference evidence="2" key="2">
    <citation type="submission" date="2014-06" db="EMBL/GenBank/DDBJ databases">
        <authorList>
            <person name="Aslett M."/>
        </authorList>
    </citation>
    <scope>NUCLEOTIDE SEQUENCE</scope>
</reference>
<dbReference type="InterPro" id="IPR050951">
    <property type="entry name" value="Retrovirus_Pol_polyprotein"/>
</dbReference>
<evidence type="ECO:0000313" key="4">
    <source>
        <dbReference type="WBParaSite" id="EgrG_002043700"/>
    </source>
</evidence>
<name>A0A068X0X4_ECHGR</name>
<reference evidence="4" key="3">
    <citation type="submission" date="2020-10" db="UniProtKB">
        <authorList>
            <consortium name="WormBaseParasite"/>
        </authorList>
    </citation>
    <scope>IDENTIFICATION</scope>
</reference>
<dbReference type="AlphaFoldDB" id="A0A068X0X4"/>
<dbReference type="Gene3D" id="3.30.420.10">
    <property type="entry name" value="Ribonuclease H-like superfamily/Ribonuclease H"/>
    <property type="match status" value="1"/>
</dbReference>
<dbReference type="InterPro" id="IPR012337">
    <property type="entry name" value="RNaseH-like_sf"/>
</dbReference>
<sequence length="136" mass="15539">MTSWFLYHPPREETDNILVMVNYFAKVAETEPMKSQNAGMVASVFFNWWICQHGVPESVHGDQGLNFESRLFTELYQFPHPEYTASFTIHGEGHISSGESALTCKPPRSRRTTAYPPSKRSPEQDETLQRGTTGWI</sequence>
<dbReference type="PANTHER" id="PTHR37984">
    <property type="entry name" value="PROTEIN CBG26694"/>
    <property type="match status" value="1"/>
</dbReference>
<feature type="region of interest" description="Disordered" evidence="1">
    <location>
        <begin position="96"/>
        <end position="136"/>
    </location>
</feature>
<reference evidence="2 3" key="1">
    <citation type="journal article" date="2013" name="Nature">
        <title>The genomes of four tapeworm species reveal adaptations to parasitism.</title>
        <authorList>
            <person name="Tsai I.J."/>
            <person name="Zarowiecki M."/>
            <person name="Holroyd N."/>
            <person name="Garciarrubio A."/>
            <person name="Sanchez-Flores A."/>
            <person name="Brooks K.L."/>
            <person name="Tracey A."/>
            <person name="Bobes R.J."/>
            <person name="Fragoso G."/>
            <person name="Sciutto E."/>
            <person name="Aslett M."/>
            <person name="Beasley H."/>
            <person name="Bennett H.M."/>
            <person name="Cai J."/>
            <person name="Camicia F."/>
            <person name="Clark R."/>
            <person name="Cucher M."/>
            <person name="De Silva N."/>
            <person name="Day T.A."/>
            <person name="Deplazes P."/>
            <person name="Estrada K."/>
            <person name="Fernandez C."/>
            <person name="Holland P.W."/>
            <person name="Hou J."/>
            <person name="Hu S."/>
            <person name="Huckvale T."/>
            <person name="Hung S.S."/>
            <person name="Kamenetzky L."/>
            <person name="Keane J.A."/>
            <person name="Kiss F."/>
            <person name="Koziol U."/>
            <person name="Lambert O."/>
            <person name="Liu K."/>
            <person name="Luo X."/>
            <person name="Luo Y."/>
            <person name="Macchiaroli N."/>
            <person name="Nichol S."/>
            <person name="Paps J."/>
            <person name="Parkinson J."/>
            <person name="Pouchkina-Stantcheva N."/>
            <person name="Riddiford N."/>
            <person name="Rosenzvit M."/>
            <person name="Salinas G."/>
            <person name="Wasmuth J.D."/>
            <person name="Zamanian M."/>
            <person name="Zheng Y."/>
            <person name="Cai X."/>
            <person name="Soberon X."/>
            <person name="Olson P.D."/>
            <person name="Laclette J.P."/>
            <person name="Brehm K."/>
            <person name="Berriman M."/>
            <person name="Garciarrubio A."/>
            <person name="Bobes R.J."/>
            <person name="Fragoso G."/>
            <person name="Sanchez-Flores A."/>
            <person name="Estrada K."/>
            <person name="Cevallos M.A."/>
            <person name="Morett E."/>
            <person name="Gonzalez V."/>
            <person name="Portillo T."/>
            <person name="Ochoa-Leyva A."/>
            <person name="Jose M.V."/>
            <person name="Sciutto E."/>
            <person name="Landa A."/>
            <person name="Jimenez L."/>
            <person name="Valdes V."/>
            <person name="Carrero J.C."/>
            <person name="Larralde C."/>
            <person name="Morales-Montor J."/>
            <person name="Limon-Lason J."/>
            <person name="Soberon X."/>
            <person name="Laclette J.P."/>
        </authorList>
    </citation>
    <scope>NUCLEOTIDE SEQUENCE [LARGE SCALE GENOMIC DNA]</scope>
</reference>
<proteinExistence type="predicted"/>
<gene>
    <name evidence="2" type="ORF">EgrG_002043700</name>
</gene>
<dbReference type="SUPFAM" id="SSF53098">
    <property type="entry name" value="Ribonuclease H-like"/>
    <property type="match status" value="1"/>
</dbReference>
<dbReference type="PANTHER" id="PTHR37984:SF15">
    <property type="entry name" value="INTEGRASE CATALYTIC DOMAIN-CONTAINING PROTEIN"/>
    <property type="match status" value="1"/>
</dbReference>
<evidence type="ECO:0000313" key="3">
    <source>
        <dbReference type="Proteomes" id="UP000492820"/>
    </source>
</evidence>
<dbReference type="OrthoDB" id="6273764at2759"/>
<accession>A0A068X0X4</accession>
<dbReference type="EMBL" id="LK028592">
    <property type="protein sequence ID" value="CDS23624.1"/>
    <property type="molecule type" value="Genomic_DNA"/>
</dbReference>
<evidence type="ECO:0000313" key="2">
    <source>
        <dbReference type="EMBL" id="CDS23624.1"/>
    </source>
</evidence>
<dbReference type="InterPro" id="IPR036397">
    <property type="entry name" value="RNaseH_sf"/>
</dbReference>
<evidence type="ECO:0000256" key="1">
    <source>
        <dbReference type="SAM" id="MobiDB-lite"/>
    </source>
</evidence>
<organism evidence="2">
    <name type="scientific">Echinococcus granulosus</name>
    <name type="common">Hydatid tapeworm</name>
    <dbReference type="NCBI Taxonomy" id="6210"/>
    <lineage>
        <taxon>Eukaryota</taxon>
        <taxon>Metazoa</taxon>
        <taxon>Spiralia</taxon>
        <taxon>Lophotrochozoa</taxon>
        <taxon>Platyhelminthes</taxon>
        <taxon>Cestoda</taxon>
        <taxon>Eucestoda</taxon>
        <taxon>Cyclophyllidea</taxon>
        <taxon>Taeniidae</taxon>
        <taxon>Echinococcus</taxon>
        <taxon>Echinococcus granulosus group</taxon>
    </lineage>
</organism>
<dbReference type="GO" id="GO:0003676">
    <property type="term" value="F:nucleic acid binding"/>
    <property type="evidence" value="ECO:0007669"/>
    <property type="project" value="InterPro"/>
</dbReference>
<protein>
    <submittedName>
        <fullName evidence="2 4">KRAB A domain containing protein</fullName>
    </submittedName>
</protein>
<dbReference type="Proteomes" id="UP000492820">
    <property type="component" value="Unassembled WGS sequence"/>
</dbReference>